<evidence type="ECO:0000259" key="1">
    <source>
        <dbReference type="Pfam" id="PF13391"/>
    </source>
</evidence>
<name>A0A067MUY8_BOTB1</name>
<protein>
    <recommendedName>
        <fullName evidence="1">HNH nuclease domain-containing protein</fullName>
    </recommendedName>
</protein>
<dbReference type="InParanoid" id="A0A067MUY8"/>
<dbReference type="Proteomes" id="UP000027195">
    <property type="component" value="Unassembled WGS sequence"/>
</dbReference>
<organism evidence="2 3">
    <name type="scientific">Botryobasidium botryosum (strain FD-172 SS1)</name>
    <dbReference type="NCBI Taxonomy" id="930990"/>
    <lineage>
        <taxon>Eukaryota</taxon>
        <taxon>Fungi</taxon>
        <taxon>Dikarya</taxon>
        <taxon>Basidiomycota</taxon>
        <taxon>Agaricomycotina</taxon>
        <taxon>Agaricomycetes</taxon>
        <taxon>Cantharellales</taxon>
        <taxon>Botryobasidiaceae</taxon>
        <taxon>Botryobasidium</taxon>
    </lineage>
</organism>
<evidence type="ECO:0000313" key="2">
    <source>
        <dbReference type="EMBL" id="KDQ15346.1"/>
    </source>
</evidence>
<accession>A0A067MUY8</accession>
<dbReference type="Pfam" id="PF13391">
    <property type="entry name" value="HNH_2"/>
    <property type="match status" value="1"/>
</dbReference>
<gene>
    <name evidence="2" type="ORF">BOTBODRAFT_173840</name>
</gene>
<proteinExistence type="predicted"/>
<reference evidence="3" key="1">
    <citation type="journal article" date="2014" name="Proc. Natl. Acad. Sci. U.S.A.">
        <title>Extensive sampling of basidiomycete genomes demonstrates inadequacy of the white-rot/brown-rot paradigm for wood decay fungi.</title>
        <authorList>
            <person name="Riley R."/>
            <person name="Salamov A.A."/>
            <person name="Brown D.W."/>
            <person name="Nagy L.G."/>
            <person name="Floudas D."/>
            <person name="Held B.W."/>
            <person name="Levasseur A."/>
            <person name="Lombard V."/>
            <person name="Morin E."/>
            <person name="Otillar R."/>
            <person name="Lindquist E.A."/>
            <person name="Sun H."/>
            <person name="LaButti K.M."/>
            <person name="Schmutz J."/>
            <person name="Jabbour D."/>
            <person name="Luo H."/>
            <person name="Baker S.E."/>
            <person name="Pisabarro A.G."/>
            <person name="Walton J.D."/>
            <person name="Blanchette R.A."/>
            <person name="Henrissat B."/>
            <person name="Martin F."/>
            <person name="Cullen D."/>
            <person name="Hibbett D.S."/>
            <person name="Grigoriev I.V."/>
        </authorList>
    </citation>
    <scope>NUCLEOTIDE SEQUENCE [LARGE SCALE GENOMIC DNA]</scope>
    <source>
        <strain evidence="3">FD-172 SS1</strain>
    </source>
</reference>
<sequence>MIEDVNGCENDVELKALADRYLTSLIIPFRVVGGRTPAVSDHPSAIVEETEQLIQEHLQSAHQEQGTLRKLVLRRDDYRCAVTKVHDLKSAFASNKSISFVVQPTRAAHIVPFHFAPSSEEAAQVISRFGGDLFVDDINGADINRLENVITLTSDLHSYFENLYIWLEPVQDSINTYHFGCVPKIAATLAKESLNSGDLITLTSTDTRLHLPDSRLLGLHAACAKVTHASGAAEVIDQILWDLEEARVLSEDGSSSDVLSVAFYLASIPAY</sequence>
<dbReference type="InterPro" id="IPR003615">
    <property type="entry name" value="HNH_nuc"/>
</dbReference>
<dbReference type="STRING" id="930990.A0A067MUY8"/>
<keyword evidence="3" id="KW-1185">Reference proteome</keyword>
<dbReference type="AlphaFoldDB" id="A0A067MUY8"/>
<dbReference type="EMBL" id="KL198032">
    <property type="protein sequence ID" value="KDQ15346.1"/>
    <property type="molecule type" value="Genomic_DNA"/>
</dbReference>
<evidence type="ECO:0000313" key="3">
    <source>
        <dbReference type="Proteomes" id="UP000027195"/>
    </source>
</evidence>
<dbReference type="OrthoDB" id="3163863at2759"/>
<feature type="domain" description="HNH nuclease" evidence="1">
    <location>
        <begin position="80"/>
        <end position="165"/>
    </location>
</feature>
<dbReference type="HOGENOM" id="CLU_049186_2_1_1"/>